<dbReference type="AlphaFoldDB" id="F6G189"/>
<evidence type="ECO:0000313" key="1">
    <source>
        <dbReference type="EMBL" id="AEG68893.1"/>
    </source>
</evidence>
<organism evidence="1 2">
    <name type="scientific">Ralstonia solanacearum (strain Po82)</name>
    <dbReference type="NCBI Taxonomy" id="1031711"/>
    <lineage>
        <taxon>Bacteria</taxon>
        <taxon>Pseudomonadati</taxon>
        <taxon>Pseudomonadota</taxon>
        <taxon>Betaproteobacteria</taxon>
        <taxon>Burkholderiales</taxon>
        <taxon>Burkholderiaceae</taxon>
        <taxon>Ralstonia</taxon>
        <taxon>Ralstonia solanacearum species complex</taxon>
    </lineage>
</organism>
<dbReference type="KEGG" id="rsn:RSPO_c01593"/>
<evidence type="ECO:0000313" key="2">
    <source>
        <dbReference type="Proteomes" id="UP000007953"/>
    </source>
</evidence>
<gene>
    <name evidence="1" type="ordered locus">RSPO_c01593</name>
</gene>
<reference evidence="1 2" key="1">
    <citation type="journal article" date="2011" name="J. Bacteriol.">
        <title>Complete genome sequence of the plant pathogen Ralstonia solanacearum strain Po82.</title>
        <authorList>
            <person name="Xu J."/>
            <person name="Zheng H.J."/>
            <person name="Liu L."/>
            <person name="Pan Z.C."/>
            <person name="Prior P."/>
            <person name="Tang B."/>
            <person name="Xu J.S."/>
            <person name="Zhang H."/>
            <person name="Tian Q."/>
            <person name="Zhang L.Q."/>
            <person name="Feng J."/>
        </authorList>
    </citation>
    <scope>NUCLEOTIDE SEQUENCE [LARGE SCALE GENOMIC DNA]</scope>
    <source>
        <strain evidence="1 2">Po82</strain>
    </source>
</reference>
<dbReference type="EMBL" id="CP002819">
    <property type="protein sequence ID" value="AEG68893.1"/>
    <property type="molecule type" value="Genomic_DNA"/>
</dbReference>
<dbReference type="Proteomes" id="UP000007953">
    <property type="component" value="Chromosome"/>
</dbReference>
<accession>F6G189</accession>
<name>F6G189_RALS8</name>
<protein>
    <submittedName>
        <fullName evidence="1">Uncharacterized protein</fullName>
    </submittedName>
</protein>
<dbReference type="HOGENOM" id="CLU_3047211_0_0_4"/>
<sequence>MPTSPAGLAIPAQQSRLRWSISCEASVCVEPGAEGVKPAAGAIVRFVLTFPNGM</sequence>
<proteinExistence type="predicted"/>